<feature type="compositionally biased region" description="Polar residues" evidence="2">
    <location>
        <begin position="223"/>
        <end position="248"/>
    </location>
</feature>
<dbReference type="AlphaFoldDB" id="A0A9P6J103"/>
<evidence type="ECO:0000256" key="1">
    <source>
        <dbReference type="SAM" id="Coils"/>
    </source>
</evidence>
<feature type="region of interest" description="Disordered" evidence="2">
    <location>
        <begin position="1"/>
        <end position="26"/>
    </location>
</feature>
<evidence type="ECO:0000313" key="3">
    <source>
        <dbReference type="EMBL" id="KAF9957295.1"/>
    </source>
</evidence>
<name>A0A9P6J103_MORAP</name>
<sequence>MSPPSRPGLSVTIEHQPRRPPTSSQAEQLIAQMKLHQSVQAKQNNFAKEVYESQRDLNTVLKHFDDAMKDFIKMNSETKEFGKVQKKSLQDNLETFNRELADLRAATLRQRIELEEMRQQSEARMRKEAELNGTRYRVELQEQRIQTLEKDLEHRRTEATLMMVKAREEMVASKEQVAKAREERAMAKEQAAQAEVEKLTLLSRIQQMEMYMMKMNVPPMSAPVTSSANTSASPSEASDAPQNPLQLE</sequence>
<evidence type="ECO:0000313" key="4">
    <source>
        <dbReference type="Proteomes" id="UP000738359"/>
    </source>
</evidence>
<organism evidence="3 4">
    <name type="scientific">Mortierella alpina</name>
    <name type="common">Oleaginous fungus</name>
    <name type="synonym">Mortierella renispora</name>
    <dbReference type="NCBI Taxonomy" id="64518"/>
    <lineage>
        <taxon>Eukaryota</taxon>
        <taxon>Fungi</taxon>
        <taxon>Fungi incertae sedis</taxon>
        <taxon>Mucoromycota</taxon>
        <taxon>Mortierellomycotina</taxon>
        <taxon>Mortierellomycetes</taxon>
        <taxon>Mortierellales</taxon>
        <taxon>Mortierellaceae</taxon>
        <taxon>Mortierella</taxon>
    </lineage>
</organism>
<keyword evidence="1" id="KW-0175">Coiled coil</keyword>
<reference evidence="3" key="1">
    <citation type="journal article" date="2020" name="Fungal Divers.">
        <title>Resolving the Mortierellaceae phylogeny through synthesis of multi-gene phylogenetics and phylogenomics.</title>
        <authorList>
            <person name="Vandepol N."/>
            <person name="Liber J."/>
            <person name="Desiro A."/>
            <person name="Na H."/>
            <person name="Kennedy M."/>
            <person name="Barry K."/>
            <person name="Grigoriev I.V."/>
            <person name="Miller A.N."/>
            <person name="O'Donnell K."/>
            <person name="Stajich J.E."/>
            <person name="Bonito G."/>
        </authorList>
    </citation>
    <scope>NUCLEOTIDE SEQUENCE</scope>
    <source>
        <strain evidence="3">CK1249</strain>
    </source>
</reference>
<feature type="region of interest" description="Disordered" evidence="2">
    <location>
        <begin position="218"/>
        <end position="248"/>
    </location>
</feature>
<protein>
    <submittedName>
        <fullName evidence="3">Uncharacterized protein</fullName>
    </submittedName>
</protein>
<evidence type="ECO:0000256" key="2">
    <source>
        <dbReference type="SAM" id="MobiDB-lite"/>
    </source>
</evidence>
<gene>
    <name evidence="3" type="ORF">BGZ70_009551</name>
</gene>
<dbReference type="EMBL" id="JAAAHY010000787">
    <property type="protein sequence ID" value="KAF9957295.1"/>
    <property type="molecule type" value="Genomic_DNA"/>
</dbReference>
<proteinExistence type="predicted"/>
<keyword evidence="4" id="KW-1185">Reference proteome</keyword>
<dbReference type="OrthoDB" id="2420755at2759"/>
<dbReference type="Proteomes" id="UP000738359">
    <property type="component" value="Unassembled WGS sequence"/>
</dbReference>
<feature type="coiled-coil region" evidence="1">
    <location>
        <begin position="86"/>
        <end position="197"/>
    </location>
</feature>
<comment type="caution">
    <text evidence="3">The sequence shown here is derived from an EMBL/GenBank/DDBJ whole genome shotgun (WGS) entry which is preliminary data.</text>
</comment>
<accession>A0A9P6J103</accession>